<evidence type="ECO:0000313" key="6">
    <source>
        <dbReference type="Proteomes" id="UP000480548"/>
    </source>
</evidence>
<evidence type="ECO:0000313" key="5">
    <source>
        <dbReference type="Proteomes" id="UP000475325"/>
    </source>
</evidence>
<sequence>MHSSYLLGFHFIFLCLFFNPLPSSAGPLDIPSRVTSEPPQPITHKLDRRPFWGVSSNLETGYLIHCDEPRVVFDNGPKRVGSHPAELRDSLTNRRLISGIYEFGWSDDMEDDIRWESSKCGQCYCDIGAEADEIFTVGAGLGNDCNRDRLNLCKWFFGKTMCTIERKLSSTYPKSGYCTAHPVQVDDGPIFDANNNTGCYCTLTGAPDPKGTDISLWDYFDQWEKNNNEKLPFRWRTRRSRRGPLPPGPFDPGYNHNSDTRNRQPFKQLVPGTKEPYYLEGLSLEDPTNPRGKGNSDLDSLWRLNKAGSGGLWKRDDVRRKNEGREARR</sequence>
<dbReference type="AlphaFoldDB" id="A0A7C8JJR5"/>
<name>A0A7C8JJR5_ORBOL</name>
<evidence type="ECO:0000313" key="3">
    <source>
        <dbReference type="EMBL" id="KAF3109274.1"/>
    </source>
</evidence>
<feature type="region of interest" description="Disordered" evidence="1">
    <location>
        <begin position="237"/>
        <end position="329"/>
    </location>
</feature>
<feature type="chain" id="PRO_5036200423" evidence="2">
    <location>
        <begin position="26"/>
        <end position="329"/>
    </location>
</feature>
<organism evidence="3 5">
    <name type="scientific">Orbilia oligospora</name>
    <name type="common">Nematode-trapping fungus</name>
    <name type="synonym">Arthrobotrys oligospora</name>
    <dbReference type="NCBI Taxonomy" id="2813651"/>
    <lineage>
        <taxon>Eukaryota</taxon>
        <taxon>Fungi</taxon>
        <taxon>Dikarya</taxon>
        <taxon>Ascomycota</taxon>
        <taxon>Pezizomycotina</taxon>
        <taxon>Orbiliomycetes</taxon>
        <taxon>Orbiliales</taxon>
        <taxon>Orbiliaceae</taxon>
        <taxon>Orbilia</taxon>
    </lineage>
</organism>
<dbReference type="Proteomes" id="UP000475325">
    <property type="component" value="Unassembled WGS sequence"/>
</dbReference>
<feature type="compositionally biased region" description="Basic and acidic residues" evidence="1">
    <location>
        <begin position="313"/>
        <end position="329"/>
    </location>
</feature>
<evidence type="ECO:0000256" key="2">
    <source>
        <dbReference type="SAM" id="SignalP"/>
    </source>
</evidence>
<protein>
    <submittedName>
        <fullName evidence="3">Uncharacterized protein</fullName>
    </submittedName>
</protein>
<accession>A0A7C8JJR5</accession>
<feature type="signal peptide" evidence="2">
    <location>
        <begin position="1"/>
        <end position="25"/>
    </location>
</feature>
<dbReference type="EMBL" id="WIQW01000007">
    <property type="protein sequence ID" value="KAF3109274.1"/>
    <property type="molecule type" value="Genomic_DNA"/>
</dbReference>
<evidence type="ECO:0000313" key="4">
    <source>
        <dbReference type="EMBL" id="KAF3132246.1"/>
    </source>
</evidence>
<proteinExistence type="predicted"/>
<keyword evidence="2" id="KW-0732">Signal</keyword>
<reference evidence="5 6" key="1">
    <citation type="submission" date="2019-06" db="EMBL/GenBank/DDBJ databases">
        <authorList>
            <person name="Palmer J.M."/>
        </authorList>
    </citation>
    <scope>NUCLEOTIDE SEQUENCE [LARGE SCALE GENOMIC DNA]</scope>
    <source>
        <strain evidence="3 5">TWF102</strain>
        <strain evidence="4 6">TWF703</strain>
    </source>
</reference>
<gene>
    <name evidence="3" type="ORF">TWF102_010046</name>
    <name evidence="4" type="ORF">TWF703_007364</name>
</gene>
<dbReference type="EMBL" id="WIQZ01000045">
    <property type="protein sequence ID" value="KAF3132246.1"/>
    <property type="molecule type" value="Genomic_DNA"/>
</dbReference>
<comment type="caution">
    <text evidence="3">The sequence shown here is derived from an EMBL/GenBank/DDBJ whole genome shotgun (WGS) entry which is preliminary data.</text>
</comment>
<dbReference type="Proteomes" id="UP000480548">
    <property type="component" value="Unassembled WGS sequence"/>
</dbReference>
<evidence type="ECO:0000256" key="1">
    <source>
        <dbReference type="SAM" id="MobiDB-lite"/>
    </source>
</evidence>